<dbReference type="GO" id="GO:0000270">
    <property type="term" value="P:peptidoglycan metabolic process"/>
    <property type="evidence" value="ECO:0007669"/>
    <property type="project" value="UniProtKB-UniRule"/>
</dbReference>
<proteinExistence type="inferred from homology"/>
<evidence type="ECO:0000256" key="2">
    <source>
        <dbReference type="ARBA" id="ARBA00023316"/>
    </source>
</evidence>
<evidence type="ECO:0000313" key="7">
    <source>
        <dbReference type="Proteomes" id="UP000245916"/>
    </source>
</evidence>
<dbReference type="InterPro" id="IPR036908">
    <property type="entry name" value="RlpA-like_sf"/>
</dbReference>
<gene>
    <name evidence="3" type="primary">rlpA</name>
    <name evidence="6" type="ORF">DF286_12380</name>
</gene>
<comment type="similarity">
    <text evidence="3 4">Belongs to the RlpA family.</text>
</comment>
<dbReference type="RefSeq" id="WP_109271719.1">
    <property type="nucleotide sequence ID" value="NZ_QFFF01000001.1"/>
</dbReference>
<dbReference type="Proteomes" id="UP000245916">
    <property type="component" value="Unassembled WGS sequence"/>
</dbReference>
<dbReference type="NCBIfam" id="TIGR00413">
    <property type="entry name" value="rlpA"/>
    <property type="match status" value="1"/>
</dbReference>
<dbReference type="CDD" id="cd22268">
    <property type="entry name" value="DPBB_RlpA-like"/>
    <property type="match status" value="1"/>
</dbReference>
<dbReference type="EMBL" id="QFFF01000001">
    <property type="protein sequence ID" value="PWG03581.1"/>
    <property type="molecule type" value="Genomic_DNA"/>
</dbReference>
<evidence type="ECO:0000256" key="4">
    <source>
        <dbReference type="RuleBase" id="RU003495"/>
    </source>
</evidence>
<feature type="domain" description="RlpA-like protein double-psi beta-barrel" evidence="5">
    <location>
        <begin position="74"/>
        <end position="162"/>
    </location>
</feature>
<dbReference type="PANTHER" id="PTHR34183">
    <property type="entry name" value="ENDOLYTIC PEPTIDOGLYCAN TRANSGLYCOSYLASE RLPA"/>
    <property type="match status" value="1"/>
</dbReference>
<dbReference type="InterPro" id="IPR009009">
    <property type="entry name" value="RlpA-like_DPBB"/>
</dbReference>
<keyword evidence="2 3" id="KW-0961">Cell wall biogenesis/degradation</keyword>
<protein>
    <recommendedName>
        <fullName evidence="3">Endolytic peptidoglycan transglycosylase RlpA</fullName>
        <ecNumber evidence="3">4.2.2.-</ecNumber>
    </recommendedName>
</protein>
<dbReference type="SUPFAM" id="SSF50685">
    <property type="entry name" value="Barwin-like endoglucanases"/>
    <property type="match status" value="1"/>
</dbReference>
<dbReference type="GO" id="GO:0008932">
    <property type="term" value="F:lytic endotransglycosylase activity"/>
    <property type="evidence" value="ECO:0007669"/>
    <property type="project" value="UniProtKB-UniRule"/>
</dbReference>
<dbReference type="EC" id="4.2.2.-" evidence="3"/>
<keyword evidence="7" id="KW-1185">Reference proteome</keyword>
<accession>A0A2U2J5L8</accession>
<dbReference type="Gene3D" id="2.40.40.10">
    <property type="entry name" value="RlpA-like domain"/>
    <property type="match status" value="1"/>
</dbReference>
<dbReference type="GO" id="GO:0071555">
    <property type="term" value="P:cell wall organization"/>
    <property type="evidence" value="ECO:0007669"/>
    <property type="project" value="UniProtKB-KW"/>
</dbReference>
<dbReference type="PANTHER" id="PTHR34183:SF8">
    <property type="entry name" value="ENDOLYTIC PEPTIDOGLYCAN TRANSGLYCOSYLASE RLPA-RELATED"/>
    <property type="match status" value="1"/>
</dbReference>
<dbReference type="HAMAP" id="MF_02071">
    <property type="entry name" value="RlpA"/>
    <property type="match status" value="1"/>
</dbReference>
<comment type="function">
    <text evidence="3">Lytic transglycosylase with a strong preference for naked glycan strands that lack stem peptides.</text>
</comment>
<keyword evidence="1 3" id="KW-0456">Lyase</keyword>
<comment type="caution">
    <text evidence="6">The sequence shown here is derived from an EMBL/GenBank/DDBJ whole genome shotgun (WGS) entry which is preliminary data.</text>
</comment>
<evidence type="ECO:0000313" key="6">
    <source>
        <dbReference type="EMBL" id="PWG03581.1"/>
    </source>
</evidence>
<sequence length="167" mass="17927">MRSSNSDHRRVQTIVAVAIVGLMCSVPVKADTPHSLPEIEAEAVETIDATPVPAPEAETAVVEEATQPEFEHLADGEASYYGAELAGNRTASGEIFDPSELTAAHRSLPMGTKLRVTNQANGKSVVVRVNDRGPFVKRRIVDISRAAAEKISMIRAGKAQVTLELLR</sequence>
<evidence type="ECO:0000259" key="5">
    <source>
        <dbReference type="Pfam" id="PF03330"/>
    </source>
</evidence>
<organism evidence="6 7">
    <name type="scientific">Allosphingosinicella humi</name>
    <dbReference type="NCBI Taxonomy" id="2068657"/>
    <lineage>
        <taxon>Bacteria</taxon>
        <taxon>Pseudomonadati</taxon>
        <taxon>Pseudomonadota</taxon>
        <taxon>Alphaproteobacteria</taxon>
        <taxon>Sphingomonadales</taxon>
        <taxon>Sphingomonadaceae</taxon>
        <taxon>Allosphingosinicella</taxon>
    </lineage>
</organism>
<dbReference type="AlphaFoldDB" id="A0A2U2J5L8"/>
<dbReference type="Pfam" id="PF03330">
    <property type="entry name" value="DPBB_1"/>
    <property type="match status" value="1"/>
</dbReference>
<dbReference type="InterPro" id="IPR012997">
    <property type="entry name" value="RplA"/>
</dbReference>
<name>A0A2U2J5L8_9SPHN</name>
<reference evidence="6 7" key="1">
    <citation type="submission" date="2018-05" db="EMBL/GenBank/DDBJ databases">
        <title>Genome of Sphingosinicella humi QZX222.</title>
        <authorList>
            <person name="Qiao Z."/>
            <person name="Wang G."/>
        </authorList>
    </citation>
    <scope>NUCLEOTIDE SEQUENCE [LARGE SCALE GENOMIC DNA]</scope>
    <source>
        <strain evidence="6 7">QZX222</strain>
    </source>
</reference>
<evidence type="ECO:0000256" key="1">
    <source>
        <dbReference type="ARBA" id="ARBA00023239"/>
    </source>
</evidence>
<dbReference type="OrthoDB" id="9779128at2"/>
<dbReference type="InterPro" id="IPR034718">
    <property type="entry name" value="RlpA"/>
</dbReference>
<keyword evidence="6" id="KW-0449">Lipoprotein</keyword>
<evidence type="ECO:0000256" key="3">
    <source>
        <dbReference type="HAMAP-Rule" id="MF_02071"/>
    </source>
</evidence>